<keyword evidence="2" id="KW-1185">Reference proteome</keyword>
<name>A0A0C5V2V8_9GAMM</name>
<gene>
    <name evidence="1" type="ORF">YC6258_01791</name>
</gene>
<proteinExistence type="predicted"/>
<organism evidence="1 2">
    <name type="scientific">Gynuella sunshinyii YC6258</name>
    <dbReference type="NCBI Taxonomy" id="1445510"/>
    <lineage>
        <taxon>Bacteria</taxon>
        <taxon>Pseudomonadati</taxon>
        <taxon>Pseudomonadota</taxon>
        <taxon>Gammaproteobacteria</taxon>
        <taxon>Oceanospirillales</taxon>
        <taxon>Saccharospirillaceae</taxon>
        <taxon>Gynuella</taxon>
    </lineage>
</organism>
<reference evidence="1 2" key="1">
    <citation type="submission" date="2014-01" db="EMBL/GenBank/DDBJ databases">
        <title>Full genme sequencing of cellulolytic bacterium Gynuella sunshinyii YC6258T gen. nov., sp. nov.</title>
        <authorList>
            <person name="Khan H."/>
            <person name="Chung E.J."/>
            <person name="Chung Y.R."/>
        </authorList>
    </citation>
    <scope>NUCLEOTIDE SEQUENCE [LARGE SCALE GENOMIC DNA]</scope>
    <source>
        <strain evidence="1 2">YC6258</strain>
    </source>
</reference>
<evidence type="ECO:0000313" key="1">
    <source>
        <dbReference type="EMBL" id="AJQ93835.1"/>
    </source>
</evidence>
<dbReference type="EMBL" id="CP007142">
    <property type="protein sequence ID" value="AJQ93835.1"/>
    <property type="molecule type" value="Genomic_DNA"/>
</dbReference>
<dbReference type="STRING" id="1445510.YC6258_01791"/>
<dbReference type="KEGG" id="gsn:YC6258_01791"/>
<sequence length="38" mass="4487">MFRNISAESRQIIPNRNGQKIRKQVSGLLEDILQWMES</sequence>
<dbReference type="HOGENOM" id="CLU_3328469_0_0_6"/>
<dbReference type="AlphaFoldDB" id="A0A0C5V2V8"/>
<dbReference type="Proteomes" id="UP000032266">
    <property type="component" value="Chromosome"/>
</dbReference>
<protein>
    <submittedName>
        <fullName evidence="1">Uncharacterized protein</fullName>
    </submittedName>
</protein>
<accession>A0A0C5V2V8</accession>
<evidence type="ECO:0000313" key="2">
    <source>
        <dbReference type="Proteomes" id="UP000032266"/>
    </source>
</evidence>